<keyword evidence="4" id="KW-1003">Cell membrane</keyword>
<comment type="subcellular location">
    <subcellularLocation>
        <location evidence="1">Cell membrane</location>
        <topology evidence="1">Multi-pass membrane protein</topology>
    </subcellularLocation>
</comment>
<evidence type="ECO:0000313" key="10">
    <source>
        <dbReference type="EMBL" id="GAA2395196.1"/>
    </source>
</evidence>
<feature type="transmembrane region" description="Helical" evidence="9">
    <location>
        <begin position="51"/>
        <end position="69"/>
    </location>
</feature>
<evidence type="ECO:0000256" key="9">
    <source>
        <dbReference type="SAM" id="Phobius"/>
    </source>
</evidence>
<evidence type="ECO:0000256" key="2">
    <source>
        <dbReference type="ARBA" id="ARBA00009773"/>
    </source>
</evidence>
<evidence type="ECO:0000256" key="6">
    <source>
        <dbReference type="ARBA" id="ARBA00022989"/>
    </source>
</evidence>
<feature type="transmembrane region" description="Helical" evidence="9">
    <location>
        <begin position="191"/>
        <end position="210"/>
    </location>
</feature>
<dbReference type="Proteomes" id="UP001501444">
    <property type="component" value="Unassembled WGS sequence"/>
</dbReference>
<feature type="transmembrane region" description="Helical" evidence="9">
    <location>
        <begin position="75"/>
        <end position="93"/>
    </location>
</feature>
<evidence type="ECO:0000256" key="7">
    <source>
        <dbReference type="ARBA" id="ARBA00023136"/>
    </source>
</evidence>
<dbReference type="InterPro" id="IPR002549">
    <property type="entry name" value="AI-2E-like"/>
</dbReference>
<feature type="transmembrane region" description="Helical" evidence="9">
    <location>
        <begin position="344"/>
        <end position="370"/>
    </location>
</feature>
<comment type="similarity">
    <text evidence="2">Belongs to the autoinducer-2 exporter (AI-2E) (TC 2.A.86) family.</text>
</comment>
<name>A0ABP5V8W1_9ACTN</name>
<evidence type="ECO:0000313" key="11">
    <source>
        <dbReference type="Proteomes" id="UP001501444"/>
    </source>
</evidence>
<sequence>MTTWFTQVGARAKSRLSAPRTIPPYPGPIEVRPASTVEDAIPRGIKVAGAWAWRIVLFVLAGYLLLKLIAALHLVIVPVAVAILLAALLEPAADLLRRRGLHRSLAAAIVLVGGLFVVFGGLGVIVYTFIAQFNNLTGQVRGGLNEIRNWLARGPLHISEQQLNNTIDALERQVTSNRGALTSGALTTATTIGELVTGFFLVLFTLFFLLRDGGQIWRFLCRLLPRQAEQPVARAGYYSWFTLVSYVRATVLVAFVDAVGIGVGIAFLRVPLALPLAALVFLGAFIPVVGATLSGTVAVLVALVTQGPVTALLTLGVVIAVQQLEGHVLQPLIMGRAVALHPLAIILSITTGVVAAGIIGGLVAVPLLAIGNTAVRYLAEHPDGEPTDDHEPPGAEPTDEDGPPGAGPADEHEAEEREKADGEAGTVESETTEP</sequence>
<feature type="compositionally biased region" description="Basic and acidic residues" evidence="8">
    <location>
        <begin position="380"/>
        <end position="393"/>
    </location>
</feature>
<keyword evidence="3" id="KW-0813">Transport</keyword>
<keyword evidence="6 9" id="KW-1133">Transmembrane helix</keyword>
<keyword evidence="5 9" id="KW-0812">Transmembrane</keyword>
<feature type="transmembrane region" description="Helical" evidence="9">
    <location>
        <begin position="274"/>
        <end position="293"/>
    </location>
</feature>
<organism evidence="10 11">
    <name type="scientific">Dactylosporangium salmoneum</name>
    <dbReference type="NCBI Taxonomy" id="53361"/>
    <lineage>
        <taxon>Bacteria</taxon>
        <taxon>Bacillati</taxon>
        <taxon>Actinomycetota</taxon>
        <taxon>Actinomycetes</taxon>
        <taxon>Micromonosporales</taxon>
        <taxon>Micromonosporaceae</taxon>
        <taxon>Dactylosporangium</taxon>
    </lineage>
</organism>
<evidence type="ECO:0000256" key="4">
    <source>
        <dbReference type="ARBA" id="ARBA00022475"/>
    </source>
</evidence>
<keyword evidence="7 9" id="KW-0472">Membrane</keyword>
<feature type="region of interest" description="Disordered" evidence="8">
    <location>
        <begin position="380"/>
        <end position="434"/>
    </location>
</feature>
<dbReference type="EMBL" id="BAAARV010000142">
    <property type="protein sequence ID" value="GAA2395196.1"/>
    <property type="molecule type" value="Genomic_DNA"/>
</dbReference>
<dbReference type="RefSeq" id="WP_344620767.1">
    <property type="nucleotide sequence ID" value="NZ_BAAARV010000142.1"/>
</dbReference>
<feature type="transmembrane region" description="Helical" evidence="9">
    <location>
        <begin position="105"/>
        <end position="130"/>
    </location>
</feature>
<feature type="transmembrane region" description="Helical" evidence="9">
    <location>
        <begin position="300"/>
        <end position="324"/>
    </location>
</feature>
<evidence type="ECO:0000256" key="3">
    <source>
        <dbReference type="ARBA" id="ARBA00022448"/>
    </source>
</evidence>
<proteinExistence type="inferred from homology"/>
<protein>
    <submittedName>
        <fullName evidence="10">AI-2E family transporter</fullName>
    </submittedName>
</protein>
<keyword evidence="11" id="KW-1185">Reference proteome</keyword>
<evidence type="ECO:0000256" key="8">
    <source>
        <dbReference type="SAM" id="MobiDB-lite"/>
    </source>
</evidence>
<evidence type="ECO:0000256" key="1">
    <source>
        <dbReference type="ARBA" id="ARBA00004651"/>
    </source>
</evidence>
<feature type="compositionally biased region" description="Basic and acidic residues" evidence="8">
    <location>
        <begin position="409"/>
        <end position="422"/>
    </location>
</feature>
<dbReference type="PANTHER" id="PTHR21716">
    <property type="entry name" value="TRANSMEMBRANE PROTEIN"/>
    <property type="match status" value="1"/>
</dbReference>
<feature type="transmembrane region" description="Helical" evidence="9">
    <location>
        <begin position="246"/>
        <end position="268"/>
    </location>
</feature>
<dbReference type="Pfam" id="PF01594">
    <property type="entry name" value="AI-2E_transport"/>
    <property type="match status" value="1"/>
</dbReference>
<gene>
    <name evidence="10" type="ORF">GCM10010170_109790</name>
</gene>
<reference evidence="11" key="1">
    <citation type="journal article" date="2019" name="Int. J. Syst. Evol. Microbiol.">
        <title>The Global Catalogue of Microorganisms (GCM) 10K type strain sequencing project: providing services to taxonomists for standard genome sequencing and annotation.</title>
        <authorList>
            <consortium name="The Broad Institute Genomics Platform"/>
            <consortium name="The Broad Institute Genome Sequencing Center for Infectious Disease"/>
            <person name="Wu L."/>
            <person name="Ma J."/>
        </authorList>
    </citation>
    <scope>NUCLEOTIDE SEQUENCE [LARGE SCALE GENOMIC DNA]</scope>
    <source>
        <strain evidence="11">JCM 3272</strain>
    </source>
</reference>
<accession>A0ABP5V8W1</accession>
<evidence type="ECO:0000256" key="5">
    <source>
        <dbReference type="ARBA" id="ARBA00022692"/>
    </source>
</evidence>
<comment type="caution">
    <text evidence="10">The sequence shown here is derived from an EMBL/GenBank/DDBJ whole genome shotgun (WGS) entry which is preliminary data.</text>
</comment>
<dbReference type="PANTHER" id="PTHR21716:SF53">
    <property type="entry name" value="PERMEASE PERM-RELATED"/>
    <property type="match status" value="1"/>
</dbReference>